<name>A0A2N8PWD9_ENTAV</name>
<dbReference type="Proteomes" id="UP001260773">
    <property type="component" value="Unassembled WGS sequence"/>
</dbReference>
<dbReference type="Proteomes" id="UP001264335">
    <property type="component" value="Unassembled WGS sequence"/>
</dbReference>
<feature type="transmembrane region" description="Helical" evidence="1">
    <location>
        <begin position="71"/>
        <end position="88"/>
    </location>
</feature>
<dbReference type="EMBL" id="JARPWH010000016">
    <property type="protein sequence ID" value="MDT2402041.1"/>
    <property type="molecule type" value="Genomic_DNA"/>
</dbReference>
<dbReference type="GeneID" id="69568392"/>
<reference evidence="4 5" key="1">
    <citation type="submission" date="2017-10" db="EMBL/GenBank/DDBJ databases">
        <title>FDA dAtabase for Regulatory Grade micrObial Sequences (FDA-ARGOS): Supporting development and validation of Infectious Disease Dx tests.</title>
        <authorList>
            <person name="Campos J."/>
            <person name="Goldberg B."/>
            <person name="Tallon L.J."/>
            <person name="Sadzewicz L."/>
            <person name="Sengamalay N."/>
            <person name="Ott S."/>
            <person name="Godinez A."/>
            <person name="Nagaraj S."/>
            <person name="Vyas G."/>
            <person name="Aluvathingal J."/>
            <person name="Nadendla S."/>
            <person name="Geyer C."/>
            <person name="Nandy P."/>
            <person name="Hobson J."/>
            <person name="Sichtig H."/>
        </authorList>
    </citation>
    <scope>NUCLEOTIDE SEQUENCE [LARGE SCALE GENOMIC DNA]</scope>
    <source>
        <strain evidence="4 5">FDAARGOS_185</strain>
    </source>
</reference>
<dbReference type="EMBL" id="JARPWY010000003">
    <property type="protein sequence ID" value="MDT2512995.1"/>
    <property type="molecule type" value="Genomic_DNA"/>
</dbReference>
<evidence type="ECO:0000313" key="5">
    <source>
        <dbReference type="Proteomes" id="UP000316316"/>
    </source>
</evidence>
<dbReference type="EMBL" id="PDXQ01000001">
    <property type="protein sequence ID" value="TRZ33695.1"/>
    <property type="molecule type" value="Genomic_DNA"/>
</dbReference>
<sequence>MMKYSTKKLATLAILLALCVIGANIKILGSIALDSFPAFIGAIILGPAAGAFLGFFGHMISALLSGFPNTLPIHLIIAVLMAACMFFYSWTRKKLQRNKVAASIISMLVAYVINVPLDLLLLYPLMGPVVFMLFVPLTLATVVNLTLSEIVILGIPQKYKEAIFLK</sequence>
<evidence type="ECO:0000256" key="1">
    <source>
        <dbReference type="SAM" id="Phobius"/>
    </source>
</evidence>
<reference evidence="2 6" key="2">
    <citation type="submission" date="2023-03" db="EMBL/GenBank/DDBJ databases">
        <authorList>
            <person name="Shen W."/>
            <person name="Cai J."/>
        </authorList>
    </citation>
    <scope>NUCLEOTIDE SEQUENCE [LARGE SCALE GENOMIC DNA]</scope>
    <source>
        <strain evidence="2">P33-2</strain>
        <strain evidence="3 6">Y2</strain>
    </source>
</reference>
<evidence type="ECO:0000313" key="4">
    <source>
        <dbReference type="EMBL" id="TRZ33695.1"/>
    </source>
</evidence>
<gene>
    <name evidence="4" type="ORF">AUF17_06215</name>
    <name evidence="2" type="ORF">P7D43_06645</name>
    <name evidence="3" type="ORF">P7D79_01990</name>
</gene>
<keyword evidence="1" id="KW-1133">Transmembrane helix</keyword>
<dbReference type="Gene3D" id="1.10.1760.20">
    <property type="match status" value="1"/>
</dbReference>
<proteinExistence type="predicted"/>
<evidence type="ECO:0000313" key="6">
    <source>
        <dbReference type="Proteomes" id="UP001264335"/>
    </source>
</evidence>
<dbReference type="Proteomes" id="UP000316316">
    <property type="component" value="Unassembled WGS sequence"/>
</dbReference>
<keyword evidence="1" id="KW-0472">Membrane</keyword>
<dbReference type="Pfam" id="PF12822">
    <property type="entry name" value="ECF_trnsprt"/>
    <property type="match status" value="1"/>
</dbReference>
<feature type="transmembrane region" description="Helical" evidence="1">
    <location>
        <begin position="38"/>
        <end position="64"/>
    </location>
</feature>
<dbReference type="InterPro" id="IPR024529">
    <property type="entry name" value="ECF_trnsprt_substrate-spec"/>
</dbReference>
<dbReference type="RefSeq" id="WP_016179892.1">
    <property type="nucleotide sequence ID" value="NZ_CAAKNX010000174.1"/>
</dbReference>
<evidence type="ECO:0000313" key="3">
    <source>
        <dbReference type="EMBL" id="MDT2512995.1"/>
    </source>
</evidence>
<dbReference type="GO" id="GO:0022857">
    <property type="term" value="F:transmembrane transporter activity"/>
    <property type="evidence" value="ECO:0007669"/>
    <property type="project" value="InterPro"/>
</dbReference>
<protein>
    <submittedName>
        <fullName evidence="4">ECF transporter S component</fullName>
    </submittedName>
</protein>
<evidence type="ECO:0000313" key="2">
    <source>
        <dbReference type="EMBL" id="MDT2402041.1"/>
    </source>
</evidence>
<keyword evidence="1" id="KW-0812">Transmembrane</keyword>
<feature type="transmembrane region" description="Helical" evidence="1">
    <location>
        <begin position="130"/>
        <end position="155"/>
    </location>
</feature>
<accession>A0A2N8PWD9</accession>
<feature type="transmembrane region" description="Helical" evidence="1">
    <location>
        <begin position="100"/>
        <end position="123"/>
    </location>
</feature>
<dbReference type="AlphaFoldDB" id="A0A2N8PWD9"/>
<comment type="caution">
    <text evidence="4">The sequence shown here is derived from an EMBL/GenBank/DDBJ whole genome shotgun (WGS) entry which is preliminary data.</text>
</comment>
<organism evidence="4 5">
    <name type="scientific">Enterococcus avium</name>
    <name type="common">Streptococcus avium</name>
    <dbReference type="NCBI Taxonomy" id="33945"/>
    <lineage>
        <taxon>Bacteria</taxon>
        <taxon>Bacillati</taxon>
        <taxon>Bacillota</taxon>
        <taxon>Bacilli</taxon>
        <taxon>Lactobacillales</taxon>
        <taxon>Enterococcaceae</taxon>
        <taxon>Enterococcus</taxon>
    </lineage>
</organism>